<dbReference type="GO" id="GO:0015276">
    <property type="term" value="F:ligand-gated monoatomic ion channel activity"/>
    <property type="evidence" value="ECO:0007669"/>
    <property type="project" value="InterPro"/>
</dbReference>
<feature type="transmembrane region" description="Helical" evidence="18">
    <location>
        <begin position="630"/>
        <end position="652"/>
    </location>
</feature>
<dbReference type="SMART" id="SM00918">
    <property type="entry name" value="Lig_chan-Glu_bd"/>
    <property type="match status" value="1"/>
</dbReference>
<dbReference type="GO" id="GO:0045211">
    <property type="term" value="C:postsynaptic membrane"/>
    <property type="evidence" value="ECO:0007669"/>
    <property type="project" value="UniProtKB-SubCell"/>
</dbReference>
<dbReference type="InterPro" id="IPR001828">
    <property type="entry name" value="ANF_lig-bd_rcpt"/>
</dbReference>
<dbReference type="Gene3D" id="1.10.287.70">
    <property type="match status" value="1"/>
</dbReference>
<keyword evidence="9 18" id="KW-0675">Receptor</keyword>
<dbReference type="Proteomes" id="UP000694383">
    <property type="component" value="Unplaced"/>
</dbReference>
<keyword evidence="5 18" id="KW-1133">Transmembrane helix</keyword>
<keyword evidence="12 18" id="KW-1071">Ligand-gated ion channel</keyword>
<evidence type="ECO:0000313" key="21">
    <source>
        <dbReference type="Ensembl" id="ENSOSIP00000051233.1"/>
    </source>
</evidence>
<feature type="domain" description="Ionotropic glutamate receptor C-terminal" evidence="19">
    <location>
        <begin position="424"/>
        <end position="792"/>
    </location>
</feature>
<evidence type="ECO:0000256" key="3">
    <source>
        <dbReference type="ARBA" id="ARBA00022553"/>
    </source>
</evidence>
<dbReference type="GO" id="GO:0038023">
    <property type="term" value="F:signaling receptor activity"/>
    <property type="evidence" value="ECO:0007669"/>
    <property type="project" value="InterPro"/>
</dbReference>
<comment type="similarity">
    <text evidence="18">Belongs to the glutamate-gated ion channel (TC 1.A.10.1) family.</text>
</comment>
<dbReference type="Gene3D" id="3.40.190.10">
    <property type="entry name" value="Periplasmic binding protein-like II"/>
    <property type="match status" value="1"/>
</dbReference>
<feature type="binding site" evidence="15">
    <location>
        <position position="509"/>
    </location>
    <ligand>
        <name>L-glutamate</name>
        <dbReference type="ChEBI" id="CHEBI:29985"/>
    </ligand>
</feature>
<dbReference type="GeneTree" id="ENSGT00940000156253"/>
<dbReference type="Pfam" id="PF10613">
    <property type="entry name" value="Lig_chan-Glu_bd"/>
    <property type="match status" value="1"/>
</dbReference>
<dbReference type="CDD" id="cd06382">
    <property type="entry name" value="PBP1_iGluR_Kainate"/>
    <property type="match status" value="1"/>
</dbReference>
<dbReference type="PRINTS" id="PR00177">
    <property type="entry name" value="NMDARECEPTOR"/>
</dbReference>
<keyword evidence="13 18" id="KW-0407">Ion channel</keyword>
<dbReference type="InterPro" id="IPR001320">
    <property type="entry name" value="Iontro_rcpt_C"/>
</dbReference>
<keyword evidence="7 18" id="KW-0406">Ion transport</keyword>
<dbReference type="InterPro" id="IPR019594">
    <property type="entry name" value="Glu/Gly-bd"/>
</dbReference>
<dbReference type="SUPFAM" id="SSF53822">
    <property type="entry name" value="Periplasmic binding protein-like I"/>
    <property type="match status" value="1"/>
</dbReference>
<evidence type="ECO:0000256" key="17">
    <source>
        <dbReference type="PIRSR" id="PIRSR601508-3"/>
    </source>
</evidence>
<keyword evidence="4 18" id="KW-0812">Transmembrane</keyword>
<dbReference type="InterPro" id="IPR015683">
    <property type="entry name" value="Ionotropic_Glu_rcpt"/>
</dbReference>
<evidence type="ECO:0000256" key="8">
    <source>
        <dbReference type="ARBA" id="ARBA00023136"/>
    </source>
</evidence>
<evidence type="ECO:0000256" key="9">
    <source>
        <dbReference type="ARBA" id="ARBA00023170"/>
    </source>
</evidence>
<comment type="function">
    <text evidence="18">Receptor for glutamate that functions as a ligand-gated ion channel in the central nervous system and plays an important role in excitatory synaptic transmission. L-glutamate acts as an excitatory neurotransmitter at many synapses in the central nervous system.</text>
</comment>
<keyword evidence="22" id="KW-1185">Reference proteome</keyword>
<evidence type="ECO:0000259" key="20">
    <source>
        <dbReference type="SMART" id="SM00918"/>
    </source>
</evidence>
<evidence type="ECO:0000256" key="13">
    <source>
        <dbReference type="ARBA" id="ARBA00023303"/>
    </source>
</evidence>
<feature type="site" description="Interaction with the cone snail toxin Con-ikot-ikot" evidence="16">
    <location>
        <position position="686"/>
    </location>
</feature>
<evidence type="ECO:0000256" key="16">
    <source>
        <dbReference type="PIRSR" id="PIRSR601508-2"/>
    </source>
</evidence>
<evidence type="ECO:0000256" key="12">
    <source>
        <dbReference type="ARBA" id="ARBA00023286"/>
    </source>
</evidence>
<evidence type="ECO:0000256" key="14">
    <source>
        <dbReference type="ARBA" id="ARBA00034104"/>
    </source>
</evidence>
<dbReference type="Ensembl" id="ENSOSIT00000053804.1">
    <property type="protein sequence ID" value="ENSOSIP00000051233.1"/>
    <property type="gene ID" value="ENSOSIG00000023784.1"/>
</dbReference>
<evidence type="ECO:0000256" key="6">
    <source>
        <dbReference type="ARBA" id="ARBA00023018"/>
    </source>
</evidence>
<evidence type="ECO:0000256" key="2">
    <source>
        <dbReference type="ARBA" id="ARBA00022475"/>
    </source>
</evidence>
<evidence type="ECO:0000256" key="18">
    <source>
        <dbReference type="RuleBase" id="RU367118"/>
    </source>
</evidence>
<comment type="subcellular location">
    <subcellularLocation>
        <location evidence="14 18">Postsynaptic cell membrane</location>
        <topology evidence="14 18">Multi-pass membrane protein</topology>
    </subcellularLocation>
</comment>
<evidence type="ECO:0000259" key="19">
    <source>
        <dbReference type="SMART" id="SM00079"/>
    </source>
</evidence>
<dbReference type="AlphaFoldDB" id="A0A8C8A2G6"/>
<evidence type="ECO:0000256" key="15">
    <source>
        <dbReference type="PIRSR" id="PIRSR601508-1"/>
    </source>
</evidence>
<keyword evidence="10" id="KW-0325">Glycoprotein</keyword>
<evidence type="ECO:0000256" key="4">
    <source>
        <dbReference type="ARBA" id="ARBA00022692"/>
    </source>
</evidence>
<feature type="transmembrane region" description="Helical" evidence="18">
    <location>
        <begin position="554"/>
        <end position="573"/>
    </location>
</feature>
<keyword evidence="6 18" id="KW-0770">Synapse</keyword>
<feature type="binding site" evidence="15">
    <location>
        <position position="514"/>
    </location>
    <ligand>
        <name>L-glutamate</name>
        <dbReference type="ChEBI" id="CHEBI:29985"/>
    </ligand>
</feature>
<proteinExistence type="inferred from homology"/>
<feature type="disulfide bond" evidence="17">
    <location>
        <begin position="82"/>
        <end position="326"/>
    </location>
</feature>
<keyword evidence="3" id="KW-0597">Phosphoprotein</keyword>
<keyword evidence="17" id="KW-1015">Disulfide bond</keyword>
<dbReference type="FunFam" id="1.10.287.70:FF:000010">
    <property type="entry name" value="Putative glutamate receptor ionotropic kainate 1"/>
    <property type="match status" value="1"/>
</dbReference>
<dbReference type="Gene3D" id="3.40.50.2300">
    <property type="match status" value="2"/>
</dbReference>
<dbReference type="InterPro" id="IPR028082">
    <property type="entry name" value="Peripla_BP_I"/>
</dbReference>
<dbReference type="PANTHER" id="PTHR18966">
    <property type="entry name" value="IONOTROPIC GLUTAMATE RECEPTOR"/>
    <property type="match status" value="1"/>
</dbReference>
<feature type="site" description="Crucial to convey clamshell closure to channel opening" evidence="16">
    <location>
        <position position="659"/>
    </location>
</feature>
<evidence type="ECO:0000256" key="1">
    <source>
        <dbReference type="ARBA" id="ARBA00022448"/>
    </source>
</evidence>
<reference evidence="21" key="1">
    <citation type="submission" date="2025-08" db="UniProtKB">
        <authorList>
            <consortium name="Ensembl"/>
        </authorList>
    </citation>
    <scope>IDENTIFICATION</scope>
</reference>
<protein>
    <recommendedName>
        <fullName evidence="18">Glutamate receptor</fullName>
    </recommendedName>
</protein>
<accession>A0A8C8A2G6</accession>
<reference evidence="21" key="2">
    <citation type="submission" date="2025-09" db="UniProtKB">
        <authorList>
            <consortium name="Ensembl"/>
        </authorList>
    </citation>
    <scope>IDENTIFICATION</scope>
</reference>
<name>A0A8C8A2G6_9TELE</name>
<feature type="binding site" evidence="15">
    <location>
        <position position="507"/>
    </location>
    <ligand>
        <name>L-glutamate</name>
        <dbReference type="ChEBI" id="CHEBI:29985"/>
    </ligand>
</feature>
<keyword evidence="8 18" id="KW-0472">Membrane</keyword>
<dbReference type="Pfam" id="PF00060">
    <property type="entry name" value="Lig_chan"/>
    <property type="match status" value="1"/>
</dbReference>
<feature type="binding site" evidence="15">
    <location>
        <position position="681"/>
    </location>
    <ligand>
        <name>L-glutamate</name>
        <dbReference type="ChEBI" id="CHEBI:29985"/>
    </ligand>
</feature>
<dbReference type="FunFam" id="3.40.190.10:FF:000240">
    <property type="entry name" value="Glutamate receptor ionotropic, kainate 2"/>
    <property type="match status" value="1"/>
</dbReference>
<keyword evidence="2 18" id="KW-1003">Cell membrane</keyword>
<feature type="binding site" evidence="15">
    <location>
        <position position="680"/>
    </location>
    <ligand>
        <name>L-glutamate</name>
        <dbReference type="ChEBI" id="CHEBI:29985"/>
    </ligand>
</feature>
<dbReference type="FunFam" id="3.40.190.10:FF:000210">
    <property type="entry name" value="Glutamate receptor ionotropic, kainate 1"/>
    <property type="match status" value="1"/>
</dbReference>
<dbReference type="FunFam" id="3.40.50.2300:FF:000007">
    <property type="entry name" value="Putative glutamate receptor ionotropic kainate 1"/>
    <property type="match status" value="1"/>
</dbReference>
<feature type="transmembrane region" description="Helical" evidence="18">
    <location>
        <begin position="811"/>
        <end position="835"/>
    </location>
</feature>
<evidence type="ECO:0000256" key="11">
    <source>
        <dbReference type="ARBA" id="ARBA00023257"/>
    </source>
</evidence>
<dbReference type="Pfam" id="PF01094">
    <property type="entry name" value="ANF_receptor"/>
    <property type="match status" value="1"/>
</dbReference>
<keyword evidence="11 18" id="KW-0628">Postsynaptic cell membrane</keyword>
<feature type="binding site" evidence="15">
    <location>
        <position position="729"/>
    </location>
    <ligand>
        <name>L-glutamate</name>
        <dbReference type="ChEBI" id="CHEBI:29985"/>
    </ligand>
</feature>
<sequence>IVFARQKIRQFSWKKKSLYTFIRFWGIFETLENEPISVEELAFKFAVTNINRNRTLMPNTTLTYDIQRINLFDSFEASRRACDQLALGVGAVFGPSHSSSVSAVQSICNALEVPHIQTRWKHPSVDNKDSFYINLHPEYASLSRAVLDIVQFYKWKAVTVVYEDATGLIRLQELIKAPSRYSIKIKIRQLPSGTKDARPLLKEMKKGKEFFVIFDCSYQTTTDVLKQVRYFNRQLYFFDLFSLDLEPYRYSGVNMTGFRLLNVDDPKVSLVLERWAMERLQAPSKVETGMMEGMMTTEAALMYDAVYMVAAASQRTSQITVSSLQCHRHKPWRFGSRFINLLKDTQWSGLTGQILINKTDGLRKEFDLDVISLKEDGLEKSVTGSRLNKVWKKIGVWNSQMGLNLTETSRDSSTNITDSMANRTLVVTTILENPYVMYKKSDKPLYGNDRFEGYCLDLLKELSNILGFSYEVKLVSDGKYGAQNDKGEWNGMVRELIDHVADLAVAPLTITYVREKVIDFSKPFMTLGISILYHKPNGTNPGVFSFLNPLSPDIWMYVLLACLGVSCVLFVIARFTPYEWYNPHPCNPDSDVVENNFTLINSVWFGVGALMQQGSELMPKALSTRIVGGIWWFFTLIIISSYTANLAAFLTVERMDSPIDSADDLAKQTKIEYGAVRDGSTMTFFKKSKISTYEKMWAFMSSRKNTALVKNNREGIQRVLTTDYALLMESTSIEYISQRNCNLTQIGGLIDSKGYGVGTPIGSPYRDKVTIAILQLQEEGKLHMMKEKWWRGNGCPEEDSKEASALGVENIGGIFIVLAAGLVLSVFVAIGEFIYKSRKNLDIEEFKHNLLSFYIRSWALRT</sequence>
<dbReference type="SUPFAM" id="SSF53850">
    <property type="entry name" value="Periplasmic binding protein-like II"/>
    <property type="match status" value="1"/>
</dbReference>
<feature type="disulfide bond" evidence="17">
    <location>
        <begin position="741"/>
        <end position="795"/>
    </location>
</feature>
<dbReference type="InterPro" id="IPR001508">
    <property type="entry name" value="Iono_Glu_rcpt_met"/>
</dbReference>
<organism evidence="21 22">
    <name type="scientific">Oryzias sinensis</name>
    <name type="common">Chinese medaka</name>
    <dbReference type="NCBI Taxonomy" id="183150"/>
    <lineage>
        <taxon>Eukaryota</taxon>
        <taxon>Metazoa</taxon>
        <taxon>Chordata</taxon>
        <taxon>Craniata</taxon>
        <taxon>Vertebrata</taxon>
        <taxon>Euteleostomi</taxon>
        <taxon>Actinopterygii</taxon>
        <taxon>Neopterygii</taxon>
        <taxon>Teleostei</taxon>
        <taxon>Neoteleostei</taxon>
        <taxon>Acanthomorphata</taxon>
        <taxon>Ovalentaria</taxon>
        <taxon>Atherinomorphae</taxon>
        <taxon>Beloniformes</taxon>
        <taxon>Adrianichthyidae</taxon>
        <taxon>Oryziinae</taxon>
        <taxon>Oryzias</taxon>
    </lineage>
</organism>
<evidence type="ECO:0000256" key="5">
    <source>
        <dbReference type="ARBA" id="ARBA00022989"/>
    </source>
</evidence>
<dbReference type="SMART" id="SM00079">
    <property type="entry name" value="PBPe"/>
    <property type="match status" value="1"/>
</dbReference>
<evidence type="ECO:0000313" key="22">
    <source>
        <dbReference type="Proteomes" id="UP000694383"/>
    </source>
</evidence>
<evidence type="ECO:0000256" key="7">
    <source>
        <dbReference type="ARBA" id="ARBA00023065"/>
    </source>
</evidence>
<feature type="domain" description="Ionotropic glutamate receptor L-glutamate and glycine-binding" evidence="20">
    <location>
        <begin position="434"/>
        <end position="498"/>
    </location>
</feature>
<keyword evidence="1 18" id="KW-0813">Transport</keyword>
<evidence type="ECO:0000256" key="10">
    <source>
        <dbReference type="ARBA" id="ARBA00023180"/>
    </source>
</evidence>